<name>A0A2V0P518_9CHLO</name>
<dbReference type="OrthoDB" id="2227456at2759"/>
<dbReference type="AlphaFoldDB" id="A0A2V0P518"/>
<organism evidence="1 2">
    <name type="scientific">Raphidocelis subcapitata</name>
    <dbReference type="NCBI Taxonomy" id="307507"/>
    <lineage>
        <taxon>Eukaryota</taxon>
        <taxon>Viridiplantae</taxon>
        <taxon>Chlorophyta</taxon>
        <taxon>core chlorophytes</taxon>
        <taxon>Chlorophyceae</taxon>
        <taxon>CS clade</taxon>
        <taxon>Sphaeropleales</taxon>
        <taxon>Selenastraceae</taxon>
        <taxon>Raphidocelis</taxon>
    </lineage>
</organism>
<proteinExistence type="predicted"/>
<dbReference type="EMBL" id="BDRX01000036">
    <property type="protein sequence ID" value="GBF92953.1"/>
    <property type="molecule type" value="Genomic_DNA"/>
</dbReference>
<accession>A0A2V0P518</accession>
<gene>
    <name evidence="1" type="ORF">Rsub_05789</name>
</gene>
<comment type="caution">
    <text evidence="1">The sequence shown here is derived from an EMBL/GenBank/DDBJ whole genome shotgun (WGS) entry which is preliminary data.</text>
</comment>
<dbReference type="Proteomes" id="UP000247498">
    <property type="component" value="Unassembled WGS sequence"/>
</dbReference>
<evidence type="ECO:0000313" key="1">
    <source>
        <dbReference type="EMBL" id="GBF92953.1"/>
    </source>
</evidence>
<reference evidence="1 2" key="1">
    <citation type="journal article" date="2018" name="Sci. Rep.">
        <title>Raphidocelis subcapitata (=Pseudokirchneriella subcapitata) provides an insight into genome evolution and environmental adaptations in the Sphaeropleales.</title>
        <authorList>
            <person name="Suzuki S."/>
            <person name="Yamaguchi H."/>
            <person name="Nakajima N."/>
            <person name="Kawachi M."/>
        </authorList>
    </citation>
    <scope>NUCLEOTIDE SEQUENCE [LARGE SCALE GENOMIC DNA]</scope>
    <source>
        <strain evidence="1 2">NIES-35</strain>
    </source>
</reference>
<evidence type="ECO:0000313" key="2">
    <source>
        <dbReference type="Proteomes" id="UP000247498"/>
    </source>
</evidence>
<dbReference type="STRING" id="307507.A0A2V0P518"/>
<keyword evidence="2" id="KW-1185">Reference proteome</keyword>
<dbReference type="InParanoid" id="A0A2V0P518"/>
<protein>
    <submittedName>
        <fullName evidence="1">Uncharacterized protein</fullName>
    </submittedName>
</protein>
<sequence>MRLYATLAHRRWAVRVQRAKHKQLHRLAQSLICGKPTVSGRWRARRTTQPRPGLTIIAWGAASIGAGSPVPRAYIPPVRQLETLLRRHYRSDVIFLLIDEYKTSQVCPFCWEIRPDLFTLMGPKEGPKSRCTAVLACPGCMHSHINRDASASMAIAARSIGQLAPDARRGGLDSFERKSKAP</sequence>